<evidence type="ECO:0000256" key="1">
    <source>
        <dbReference type="SAM" id="MobiDB-lite"/>
    </source>
</evidence>
<comment type="caution">
    <text evidence="2">The sequence shown here is derived from an EMBL/GenBank/DDBJ whole genome shotgun (WGS) entry which is preliminary data.</text>
</comment>
<gene>
    <name evidence="2" type="ORF">GCM10022254_33340</name>
</gene>
<proteinExistence type="predicted"/>
<evidence type="ECO:0000313" key="2">
    <source>
        <dbReference type="EMBL" id="GAA4232708.1"/>
    </source>
</evidence>
<dbReference type="Proteomes" id="UP001501710">
    <property type="component" value="Unassembled WGS sequence"/>
</dbReference>
<protein>
    <recommendedName>
        <fullName evidence="4">Band 7 domain-containing protein</fullName>
    </recommendedName>
</protein>
<organism evidence="2 3">
    <name type="scientific">Actinomadura meridiana</name>
    <dbReference type="NCBI Taxonomy" id="559626"/>
    <lineage>
        <taxon>Bacteria</taxon>
        <taxon>Bacillati</taxon>
        <taxon>Actinomycetota</taxon>
        <taxon>Actinomycetes</taxon>
        <taxon>Streptosporangiales</taxon>
        <taxon>Thermomonosporaceae</taxon>
        <taxon>Actinomadura</taxon>
    </lineage>
</organism>
<name>A0ABP8C2W1_9ACTN</name>
<keyword evidence="3" id="KW-1185">Reference proteome</keyword>
<evidence type="ECO:0008006" key="4">
    <source>
        <dbReference type="Google" id="ProtNLM"/>
    </source>
</evidence>
<accession>A0ABP8C2W1</accession>
<feature type="region of interest" description="Disordered" evidence="1">
    <location>
        <begin position="1"/>
        <end position="44"/>
    </location>
</feature>
<feature type="compositionally biased region" description="Pro residues" evidence="1">
    <location>
        <begin position="21"/>
        <end position="33"/>
    </location>
</feature>
<reference evidence="3" key="1">
    <citation type="journal article" date="2019" name="Int. J. Syst. Evol. Microbiol.">
        <title>The Global Catalogue of Microorganisms (GCM) 10K type strain sequencing project: providing services to taxonomists for standard genome sequencing and annotation.</title>
        <authorList>
            <consortium name="The Broad Institute Genomics Platform"/>
            <consortium name="The Broad Institute Genome Sequencing Center for Infectious Disease"/>
            <person name="Wu L."/>
            <person name="Ma J."/>
        </authorList>
    </citation>
    <scope>NUCLEOTIDE SEQUENCE [LARGE SCALE GENOMIC DNA]</scope>
    <source>
        <strain evidence="3">JCM 17440</strain>
    </source>
</reference>
<evidence type="ECO:0000313" key="3">
    <source>
        <dbReference type="Proteomes" id="UP001501710"/>
    </source>
</evidence>
<dbReference type="EMBL" id="BAABAS010000006">
    <property type="protein sequence ID" value="GAA4232708.1"/>
    <property type="molecule type" value="Genomic_DNA"/>
</dbReference>
<feature type="region of interest" description="Disordered" evidence="1">
    <location>
        <begin position="355"/>
        <end position="394"/>
    </location>
</feature>
<sequence>MTAVAENPEDPRHAADQPDPGAAPVPAPDPGAGPDPGGHPRAGVAAVPVPALPEALPERFARVESGPSAPLIVGRQQVRGPRPAAAMPGRAFVFSDRDGGTVHLASQPRRFPGLGGPRYEWRIEVDTSLRSDTFVDAIPSRTEAARFIVAVEVEWSVTDPASVVNRGIEDGARIVRSRVMRVVRAAGHDYRIEQISELERILTDQLAAACRELPEGITLHRCYVTAEPDQRSRAIQERIDDARVQRRLSEEEIGALRASVNSSSDLFLLYLAQDRDRVGDLIVDMRKHEMIKEDRVIDLFNKAVEQNIMQPAEINDMLGRLLGPITGVLQPGGRTDMFGTQQIPQAAAAPPAIQGALAGSGADSADEDEDVMPAELRQRAEDGVDGWRPMPWDS</sequence>